<organism evidence="3 4">
    <name type="scientific">Candidatus Roizmanbacteria bacterium RIFOXYD1_FULL_38_12</name>
    <dbReference type="NCBI Taxonomy" id="1802093"/>
    <lineage>
        <taxon>Bacteria</taxon>
        <taxon>Candidatus Roizmaniibacteriota</taxon>
    </lineage>
</organism>
<comment type="caution">
    <text evidence="3">The sequence shown here is derived from an EMBL/GenBank/DDBJ whole genome shotgun (WGS) entry which is preliminary data.</text>
</comment>
<dbReference type="InterPro" id="IPR051325">
    <property type="entry name" value="Nudix_hydrolase_domain"/>
</dbReference>
<dbReference type="Pfam" id="PF00293">
    <property type="entry name" value="NUDIX"/>
    <property type="match status" value="1"/>
</dbReference>
<evidence type="ECO:0000256" key="1">
    <source>
        <dbReference type="ARBA" id="ARBA00022801"/>
    </source>
</evidence>
<evidence type="ECO:0000259" key="2">
    <source>
        <dbReference type="PROSITE" id="PS51462"/>
    </source>
</evidence>
<name>A0A1F7KZM3_9BACT</name>
<keyword evidence="1" id="KW-0378">Hydrolase</keyword>
<sequence>MNLKQTLLNEFSLLAHKPYVNKDTLRKFLRFVTDEPYLIRDNNRKDHVCCFFLPINLATKSIYLVHHKKAQDWIPPGGHIDTSETPLQTVRREFNEELSFTLSNEDVFLFDITIKDVRSSKNYCETHYDLWYIILCREQTPFVYLKKEFYNASWFCINNAYNKIKLKDYSAIIQKIKNAVFNQK</sequence>
<dbReference type="PROSITE" id="PS51462">
    <property type="entry name" value="NUDIX"/>
    <property type="match status" value="1"/>
</dbReference>
<dbReference type="GO" id="GO:0004081">
    <property type="term" value="F:bis(5'-nucleosyl)-tetraphosphatase (asymmetrical) activity"/>
    <property type="evidence" value="ECO:0007669"/>
    <property type="project" value="TreeGrafter"/>
</dbReference>
<dbReference type="GO" id="GO:0006754">
    <property type="term" value="P:ATP biosynthetic process"/>
    <property type="evidence" value="ECO:0007669"/>
    <property type="project" value="TreeGrafter"/>
</dbReference>
<feature type="domain" description="Nudix hydrolase" evidence="2">
    <location>
        <begin position="45"/>
        <end position="179"/>
    </location>
</feature>
<accession>A0A1F7KZM3</accession>
<dbReference type="AlphaFoldDB" id="A0A1F7KZM3"/>
<gene>
    <name evidence="3" type="ORF">A3K52_00945</name>
</gene>
<dbReference type="SUPFAM" id="SSF55811">
    <property type="entry name" value="Nudix"/>
    <property type="match status" value="1"/>
</dbReference>
<protein>
    <recommendedName>
        <fullName evidence="2">Nudix hydrolase domain-containing protein</fullName>
    </recommendedName>
</protein>
<dbReference type="EMBL" id="MGBR01000001">
    <property type="protein sequence ID" value="OGK73345.1"/>
    <property type="molecule type" value="Genomic_DNA"/>
</dbReference>
<dbReference type="InterPro" id="IPR000086">
    <property type="entry name" value="NUDIX_hydrolase_dom"/>
</dbReference>
<dbReference type="PANTHER" id="PTHR21340:SF0">
    <property type="entry name" value="BIS(5'-NUCLEOSYL)-TETRAPHOSPHATASE [ASYMMETRICAL]"/>
    <property type="match status" value="1"/>
</dbReference>
<dbReference type="GO" id="GO:0006167">
    <property type="term" value="P:AMP biosynthetic process"/>
    <property type="evidence" value="ECO:0007669"/>
    <property type="project" value="TreeGrafter"/>
</dbReference>
<reference evidence="3 4" key="1">
    <citation type="journal article" date="2016" name="Nat. Commun.">
        <title>Thousands of microbial genomes shed light on interconnected biogeochemical processes in an aquifer system.</title>
        <authorList>
            <person name="Anantharaman K."/>
            <person name="Brown C.T."/>
            <person name="Hug L.A."/>
            <person name="Sharon I."/>
            <person name="Castelle C.J."/>
            <person name="Probst A.J."/>
            <person name="Thomas B.C."/>
            <person name="Singh A."/>
            <person name="Wilkins M.J."/>
            <person name="Karaoz U."/>
            <person name="Brodie E.L."/>
            <person name="Williams K.H."/>
            <person name="Hubbard S.S."/>
            <person name="Banfield J.F."/>
        </authorList>
    </citation>
    <scope>NUCLEOTIDE SEQUENCE [LARGE SCALE GENOMIC DNA]</scope>
</reference>
<dbReference type="InterPro" id="IPR015797">
    <property type="entry name" value="NUDIX_hydrolase-like_dom_sf"/>
</dbReference>
<dbReference type="PANTHER" id="PTHR21340">
    <property type="entry name" value="DIADENOSINE 5,5-P1,P4-TETRAPHOSPHATE PYROPHOSPHOHYDROLASE MUTT"/>
    <property type="match status" value="1"/>
</dbReference>
<dbReference type="Proteomes" id="UP000177050">
    <property type="component" value="Unassembled WGS sequence"/>
</dbReference>
<dbReference type="Gene3D" id="3.90.79.10">
    <property type="entry name" value="Nucleoside Triphosphate Pyrophosphohydrolase"/>
    <property type="match status" value="1"/>
</dbReference>
<proteinExistence type="predicted"/>
<evidence type="ECO:0000313" key="4">
    <source>
        <dbReference type="Proteomes" id="UP000177050"/>
    </source>
</evidence>
<evidence type="ECO:0000313" key="3">
    <source>
        <dbReference type="EMBL" id="OGK73345.1"/>
    </source>
</evidence>